<name>A0A285TBF8_9RHOB</name>
<sequence length="399" mass="44004">MSTDTIADEGEAISIVEPLIPEEASKYRAPLNDLAVELASQSAGLRSSLPEGIRAPLAELVRSMNCYYSNLIEGHNTHPIDIERALNKDFSADVEKRNLQLEAVAHIEVQRWIDTGGLTDHPLAPDSLREIHRRFCQNLPPELLVLRGSDGAELPIIPGEFRTDFVQVGKHVAPSPGAVPRLLAHMRKMYGLQGRSGVIIATACAHHRLVWVHPFVDLNGRVSRMVAHAMLRDTVGSEGLWSAARGLARRDAEYKQRLMAADEPRHCGADGRGNLSEQRLAEFVTFFLEACIDQVRFMETLMQPQRLRERIVTWCKGEIAKGTLAKGADIVMREALMSGEVERGALPGLLGVSDRQARKVTAELLAVGALKSDTQRAPLRLSFPARLASDWMPGLFPGQ</sequence>
<dbReference type="RefSeq" id="WP_097071291.1">
    <property type="nucleotide sequence ID" value="NZ_OBMT01000017.1"/>
</dbReference>
<feature type="active site" evidence="1">
    <location>
        <position position="213"/>
    </location>
</feature>
<dbReference type="SUPFAM" id="SSF140931">
    <property type="entry name" value="Fic-like"/>
    <property type="match status" value="1"/>
</dbReference>
<dbReference type="Proteomes" id="UP000219111">
    <property type="component" value="Unassembled WGS sequence"/>
</dbReference>
<feature type="binding site" evidence="2">
    <location>
        <begin position="217"/>
        <end position="224"/>
    </location>
    <ligand>
        <name>ATP</name>
        <dbReference type="ChEBI" id="CHEBI:30616"/>
    </ligand>
</feature>
<dbReference type="OrthoDB" id="9813719at2"/>
<gene>
    <name evidence="4" type="ORF">SAMN05877831_11780</name>
</gene>
<dbReference type="InterPro" id="IPR003812">
    <property type="entry name" value="Fido"/>
</dbReference>
<dbReference type="EMBL" id="OBMT01000017">
    <property type="protein sequence ID" value="SOC19237.1"/>
    <property type="molecule type" value="Genomic_DNA"/>
</dbReference>
<feature type="binding site" evidence="2">
    <location>
        <begin position="168"/>
        <end position="171"/>
    </location>
    <ligand>
        <name>ATP</name>
        <dbReference type="ChEBI" id="CHEBI:30616"/>
    </ligand>
</feature>
<dbReference type="Pfam" id="PF02661">
    <property type="entry name" value="Fic"/>
    <property type="match status" value="1"/>
</dbReference>
<evidence type="ECO:0000256" key="2">
    <source>
        <dbReference type="PIRSR" id="PIRSR640198-2"/>
    </source>
</evidence>
<dbReference type="PROSITE" id="PS51459">
    <property type="entry name" value="FIDO"/>
    <property type="match status" value="1"/>
</dbReference>
<evidence type="ECO:0000256" key="1">
    <source>
        <dbReference type="PIRSR" id="PIRSR640198-1"/>
    </source>
</evidence>
<keyword evidence="2" id="KW-0547">Nucleotide-binding</keyword>
<organism evidence="4 5">
    <name type="scientific">Rhodobacter maris</name>
    <dbReference type="NCBI Taxonomy" id="446682"/>
    <lineage>
        <taxon>Bacteria</taxon>
        <taxon>Pseudomonadati</taxon>
        <taxon>Pseudomonadota</taxon>
        <taxon>Alphaproteobacteria</taxon>
        <taxon>Rhodobacterales</taxon>
        <taxon>Rhodobacter group</taxon>
        <taxon>Rhodobacter</taxon>
    </lineage>
</organism>
<evidence type="ECO:0000259" key="3">
    <source>
        <dbReference type="PROSITE" id="PS51459"/>
    </source>
</evidence>
<protein>
    <submittedName>
        <fullName evidence="4">Fic family protein</fullName>
    </submittedName>
</protein>
<dbReference type="InterPro" id="IPR040198">
    <property type="entry name" value="Fido_containing"/>
</dbReference>
<reference evidence="5" key="1">
    <citation type="submission" date="2017-08" db="EMBL/GenBank/DDBJ databases">
        <authorList>
            <person name="Varghese N."/>
            <person name="Submissions S."/>
        </authorList>
    </citation>
    <scope>NUCLEOTIDE SEQUENCE [LARGE SCALE GENOMIC DNA]</scope>
    <source>
        <strain evidence="5">JA276</strain>
    </source>
</reference>
<keyword evidence="5" id="KW-1185">Reference proteome</keyword>
<feature type="domain" description="Fido" evidence="3">
    <location>
        <begin position="123"/>
        <end position="289"/>
    </location>
</feature>
<dbReference type="AlphaFoldDB" id="A0A285TBF8"/>
<evidence type="ECO:0000313" key="5">
    <source>
        <dbReference type="Proteomes" id="UP000219111"/>
    </source>
</evidence>
<dbReference type="PANTHER" id="PTHR13504:SF38">
    <property type="entry name" value="FIDO DOMAIN-CONTAINING PROTEIN"/>
    <property type="match status" value="1"/>
</dbReference>
<proteinExistence type="predicted"/>
<dbReference type="InterPro" id="IPR036597">
    <property type="entry name" value="Fido-like_dom_sf"/>
</dbReference>
<dbReference type="PANTHER" id="PTHR13504">
    <property type="entry name" value="FIDO DOMAIN-CONTAINING PROTEIN DDB_G0283145"/>
    <property type="match status" value="1"/>
</dbReference>
<keyword evidence="2" id="KW-0067">ATP-binding</keyword>
<dbReference type="GO" id="GO:0005524">
    <property type="term" value="F:ATP binding"/>
    <property type="evidence" value="ECO:0007669"/>
    <property type="project" value="UniProtKB-KW"/>
</dbReference>
<evidence type="ECO:0000313" key="4">
    <source>
        <dbReference type="EMBL" id="SOC19237.1"/>
    </source>
</evidence>
<accession>A0A285TBF8</accession>
<dbReference type="Gene3D" id="1.10.3290.10">
    <property type="entry name" value="Fido-like domain"/>
    <property type="match status" value="1"/>
</dbReference>